<sequence>MAHKDKLQKLWNQVEQTVSEVDKPYVLQGMRQLHDALIDVLFLEEQQDVSNANVTRQKADLKADLGLIAQQKEAAGAKAELAALEWEESEGSQRDLQLAEYNVVQVVDTTERTKQYINSLPNAENQIKETQNGIEQMADKQESTHIPQPHKFPNFKPTPRGPLLSAFIKNDNNETPGFTVQQPHLNVTATPFTPLKLEMEDKTVNNSAFAVHAPEVVNVNKTFVSGTGRESIFKACPNNFKVMEETPNDLEE</sequence>
<dbReference type="EMBL" id="CACVKT020003742">
    <property type="protein sequence ID" value="CAC5385680.1"/>
    <property type="molecule type" value="Genomic_DNA"/>
</dbReference>
<accession>A0A6J8BRE9</accession>
<dbReference type="Proteomes" id="UP000507470">
    <property type="component" value="Unassembled WGS sequence"/>
</dbReference>
<protein>
    <submittedName>
        <fullName evidence="1">Uncharacterized protein</fullName>
    </submittedName>
</protein>
<proteinExistence type="predicted"/>
<evidence type="ECO:0000313" key="1">
    <source>
        <dbReference type="EMBL" id="CAC5385680.1"/>
    </source>
</evidence>
<name>A0A6J8BRE9_MYTCO</name>
<organism evidence="1 2">
    <name type="scientific">Mytilus coruscus</name>
    <name type="common">Sea mussel</name>
    <dbReference type="NCBI Taxonomy" id="42192"/>
    <lineage>
        <taxon>Eukaryota</taxon>
        <taxon>Metazoa</taxon>
        <taxon>Spiralia</taxon>
        <taxon>Lophotrochozoa</taxon>
        <taxon>Mollusca</taxon>
        <taxon>Bivalvia</taxon>
        <taxon>Autobranchia</taxon>
        <taxon>Pteriomorphia</taxon>
        <taxon>Mytilida</taxon>
        <taxon>Mytiloidea</taxon>
        <taxon>Mytilidae</taxon>
        <taxon>Mytilinae</taxon>
        <taxon>Mytilus</taxon>
    </lineage>
</organism>
<dbReference type="AlphaFoldDB" id="A0A6J8BRE9"/>
<keyword evidence="2" id="KW-1185">Reference proteome</keyword>
<reference evidence="1 2" key="1">
    <citation type="submission" date="2020-06" db="EMBL/GenBank/DDBJ databases">
        <authorList>
            <person name="Li R."/>
            <person name="Bekaert M."/>
        </authorList>
    </citation>
    <scope>NUCLEOTIDE SEQUENCE [LARGE SCALE GENOMIC DNA]</scope>
    <source>
        <strain evidence="2">wild</strain>
    </source>
</reference>
<evidence type="ECO:0000313" key="2">
    <source>
        <dbReference type="Proteomes" id="UP000507470"/>
    </source>
</evidence>
<gene>
    <name evidence="1" type="ORF">MCOR_21191</name>
</gene>
<dbReference type="OrthoDB" id="6190427at2759"/>